<keyword evidence="2" id="KW-0238">DNA-binding</keyword>
<dbReference type="NCBIfam" id="NF033789">
    <property type="entry name" value="repress_SdpR"/>
    <property type="match status" value="1"/>
</dbReference>
<dbReference type="Proteomes" id="UP001597521">
    <property type="component" value="Unassembled WGS sequence"/>
</dbReference>
<keyword evidence="3" id="KW-0804">Transcription</keyword>
<dbReference type="RefSeq" id="WP_386834116.1">
    <property type="nucleotide sequence ID" value="NZ_JBHUNP010000001.1"/>
</dbReference>
<organism evidence="5 6">
    <name type="scientific">Devosia albogilva</name>
    <dbReference type="NCBI Taxonomy" id="429726"/>
    <lineage>
        <taxon>Bacteria</taxon>
        <taxon>Pseudomonadati</taxon>
        <taxon>Pseudomonadota</taxon>
        <taxon>Alphaproteobacteria</taxon>
        <taxon>Hyphomicrobiales</taxon>
        <taxon>Devosiaceae</taxon>
        <taxon>Devosia</taxon>
    </lineage>
</organism>
<feature type="domain" description="HTH arsR-type" evidence="4">
    <location>
        <begin position="1"/>
        <end position="89"/>
    </location>
</feature>
<evidence type="ECO:0000313" key="5">
    <source>
        <dbReference type="EMBL" id="MFD2648806.1"/>
    </source>
</evidence>
<dbReference type="CDD" id="cd00090">
    <property type="entry name" value="HTH_ARSR"/>
    <property type="match status" value="1"/>
</dbReference>
<keyword evidence="6" id="KW-1185">Reference proteome</keyword>
<dbReference type="PRINTS" id="PR00778">
    <property type="entry name" value="HTHARSR"/>
</dbReference>
<gene>
    <name evidence="5" type="ORF">ACFSX5_13525</name>
</gene>
<dbReference type="SUPFAM" id="SSF46785">
    <property type="entry name" value="Winged helix' DNA-binding domain"/>
    <property type="match status" value="1"/>
</dbReference>
<keyword evidence="1" id="KW-0805">Transcription regulation</keyword>
<dbReference type="EMBL" id="JBHUNP010000001">
    <property type="protein sequence ID" value="MFD2648806.1"/>
    <property type="molecule type" value="Genomic_DNA"/>
</dbReference>
<dbReference type="Gene3D" id="1.10.10.10">
    <property type="entry name" value="Winged helix-like DNA-binding domain superfamily/Winged helix DNA-binding domain"/>
    <property type="match status" value="1"/>
</dbReference>
<evidence type="ECO:0000256" key="2">
    <source>
        <dbReference type="ARBA" id="ARBA00023125"/>
    </source>
</evidence>
<dbReference type="InterPro" id="IPR036388">
    <property type="entry name" value="WH-like_DNA-bd_sf"/>
</dbReference>
<evidence type="ECO:0000256" key="3">
    <source>
        <dbReference type="ARBA" id="ARBA00023163"/>
    </source>
</evidence>
<dbReference type="SMART" id="SM00418">
    <property type="entry name" value="HTH_ARSR"/>
    <property type="match status" value="1"/>
</dbReference>
<reference evidence="6" key="1">
    <citation type="journal article" date="2019" name="Int. J. Syst. Evol. Microbiol.">
        <title>The Global Catalogue of Microorganisms (GCM) 10K type strain sequencing project: providing services to taxonomists for standard genome sequencing and annotation.</title>
        <authorList>
            <consortium name="The Broad Institute Genomics Platform"/>
            <consortium name="The Broad Institute Genome Sequencing Center for Infectious Disease"/>
            <person name="Wu L."/>
            <person name="Ma J."/>
        </authorList>
    </citation>
    <scope>NUCLEOTIDE SEQUENCE [LARGE SCALE GENOMIC DNA]</scope>
    <source>
        <strain evidence="6">CCM 7427</strain>
    </source>
</reference>
<evidence type="ECO:0000313" key="6">
    <source>
        <dbReference type="Proteomes" id="UP001597521"/>
    </source>
</evidence>
<dbReference type="InterPro" id="IPR036390">
    <property type="entry name" value="WH_DNA-bd_sf"/>
</dbReference>
<dbReference type="NCBIfam" id="NF033788">
    <property type="entry name" value="HTH_metalloreg"/>
    <property type="match status" value="1"/>
</dbReference>
<dbReference type="InterPro" id="IPR001845">
    <property type="entry name" value="HTH_ArsR_DNA-bd_dom"/>
</dbReference>
<evidence type="ECO:0000256" key="1">
    <source>
        <dbReference type="ARBA" id="ARBA00023015"/>
    </source>
</evidence>
<comment type="caution">
    <text evidence="5">The sequence shown here is derived from an EMBL/GenBank/DDBJ whole genome shotgun (WGS) entry which is preliminary data.</text>
</comment>
<dbReference type="PANTHER" id="PTHR33154">
    <property type="entry name" value="TRANSCRIPTIONAL REGULATOR, ARSR FAMILY"/>
    <property type="match status" value="1"/>
</dbReference>
<dbReference type="InterPro" id="IPR011991">
    <property type="entry name" value="ArsR-like_HTH"/>
</dbReference>
<accession>A0ABW5QN24</accession>
<proteinExistence type="predicted"/>
<dbReference type="InterPro" id="IPR051081">
    <property type="entry name" value="HTH_MetalResp_TranReg"/>
</dbReference>
<evidence type="ECO:0000259" key="4">
    <source>
        <dbReference type="PROSITE" id="PS50987"/>
    </source>
</evidence>
<dbReference type="Pfam" id="PF01022">
    <property type="entry name" value="HTH_5"/>
    <property type="match status" value="1"/>
</dbReference>
<dbReference type="InterPro" id="IPR047796">
    <property type="entry name" value="SdpR-like_repress"/>
</dbReference>
<protein>
    <submittedName>
        <fullName evidence="5">Autorepressor SdpR family transcription factor</fullName>
    </submittedName>
</protein>
<dbReference type="PROSITE" id="PS50987">
    <property type="entry name" value="HTH_ARSR_2"/>
    <property type="match status" value="1"/>
</dbReference>
<name>A0ABW5QN24_9HYPH</name>
<sequence>MGINAVFEALSHPARRKVLALLKRGPMTAGELAEHFEFSKPTLSVHFNKLKEAELVVVERRGTSIIYHLNTSILEGALANLLSLKEHDE</sequence>
<dbReference type="PANTHER" id="PTHR33154:SF33">
    <property type="entry name" value="TRANSCRIPTIONAL REPRESSOR SDPR"/>
    <property type="match status" value="1"/>
</dbReference>